<feature type="compositionally biased region" description="Gly residues" evidence="1">
    <location>
        <begin position="53"/>
        <end position="66"/>
    </location>
</feature>
<dbReference type="InParanoid" id="B9THV0"/>
<sequence length="66" mass="6694">MPRDGGAKSADVAGRRCRRHPRGDRAPAGQSAAGWPLVGRGRRDRGRQPAAGEGAGLPVGHGAGQS</sequence>
<evidence type="ECO:0000313" key="2">
    <source>
        <dbReference type="EMBL" id="EEF24565.1"/>
    </source>
</evidence>
<reference evidence="3" key="1">
    <citation type="journal article" date="2010" name="Nat. Biotechnol.">
        <title>Draft genome sequence of the oilseed species Ricinus communis.</title>
        <authorList>
            <person name="Chan A.P."/>
            <person name="Crabtree J."/>
            <person name="Zhao Q."/>
            <person name="Lorenzi H."/>
            <person name="Orvis J."/>
            <person name="Puiu D."/>
            <person name="Melake-Berhan A."/>
            <person name="Jones K.M."/>
            <person name="Redman J."/>
            <person name="Chen G."/>
            <person name="Cahoon E.B."/>
            <person name="Gedil M."/>
            <person name="Stanke M."/>
            <person name="Haas B.J."/>
            <person name="Wortman J.R."/>
            <person name="Fraser-Liggett C.M."/>
            <person name="Ravel J."/>
            <person name="Rabinowicz P.D."/>
        </authorList>
    </citation>
    <scope>NUCLEOTIDE SEQUENCE [LARGE SCALE GENOMIC DNA]</scope>
    <source>
        <strain evidence="3">cv. Hale</strain>
    </source>
</reference>
<evidence type="ECO:0000256" key="1">
    <source>
        <dbReference type="SAM" id="MobiDB-lite"/>
    </source>
</evidence>
<keyword evidence="3" id="KW-1185">Reference proteome</keyword>
<dbReference type="AlphaFoldDB" id="B9THV0"/>
<organism evidence="2 3">
    <name type="scientific">Ricinus communis</name>
    <name type="common">Castor bean</name>
    <dbReference type="NCBI Taxonomy" id="3988"/>
    <lineage>
        <taxon>Eukaryota</taxon>
        <taxon>Viridiplantae</taxon>
        <taxon>Streptophyta</taxon>
        <taxon>Embryophyta</taxon>
        <taxon>Tracheophyta</taxon>
        <taxon>Spermatophyta</taxon>
        <taxon>Magnoliopsida</taxon>
        <taxon>eudicotyledons</taxon>
        <taxon>Gunneridae</taxon>
        <taxon>Pentapetalae</taxon>
        <taxon>rosids</taxon>
        <taxon>fabids</taxon>
        <taxon>Malpighiales</taxon>
        <taxon>Euphorbiaceae</taxon>
        <taxon>Acalyphoideae</taxon>
        <taxon>Acalypheae</taxon>
        <taxon>Ricinus</taxon>
    </lineage>
</organism>
<dbReference type="EMBL" id="EQ981880">
    <property type="protein sequence ID" value="EEF24565.1"/>
    <property type="molecule type" value="Genomic_DNA"/>
</dbReference>
<gene>
    <name evidence="2" type="ORF">RCOM_1807260</name>
</gene>
<protein>
    <submittedName>
        <fullName evidence="2">Uncharacterized protein</fullName>
    </submittedName>
</protein>
<proteinExistence type="predicted"/>
<feature type="region of interest" description="Disordered" evidence="1">
    <location>
        <begin position="1"/>
        <end position="66"/>
    </location>
</feature>
<accession>B9THV0</accession>
<dbReference type="Proteomes" id="UP000008311">
    <property type="component" value="Unassembled WGS sequence"/>
</dbReference>
<name>B9THV0_RICCO</name>
<evidence type="ECO:0000313" key="3">
    <source>
        <dbReference type="Proteomes" id="UP000008311"/>
    </source>
</evidence>